<evidence type="ECO:0000313" key="2">
    <source>
        <dbReference type="Proteomes" id="UP001177670"/>
    </source>
</evidence>
<gene>
    <name evidence="1" type="ORF">K0M31_017582</name>
</gene>
<accession>A0AA40KSL3</accession>
<organism evidence="1 2">
    <name type="scientific">Melipona bicolor</name>
    <dbReference type="NCBI Taxonomy" id="60889"/>
    <lineage>
        <taxon>Eukaryota</taxon>
        <taxon>Metazoa</taxon>
        <taxon>Ecdysozoa</taxon>
        <taxon>Arthropoda</taxon>
        <taxon>Hexapoda</taxon>
        <taxon>Insecta</taxon>
        <taxon>Pterygota</taxon>
        <taxon>Neoptera</taxon>
        <taxon>Endopterygota</taxon>
        <taxon>Hymenoptera</taxon>
        <taxon>Apocrita</taxon>
        <taxon>Aculeata</taxon>
        <taxon>Apoidea</taxon>
        <taxon>Anthophila</taxon>
        <taxon>Apidae</taxon>
        <taxon>Melipona</taxon>
    </lineage>
</organism>
<feature type="non-terminal residue" evidence="1">
    <location>
        <position position="1"/>
    </location>
</feature>
<protein>
    <submittedName>
        <fullName evidence="1">Uncharacterized protein</fullName>
    </submittedName>
</protein>
<dbReference type="EMBL" id="JAHYIQ010000006">
    <property type="protein sequence ID" value="KAK1131295.1"/>
    <property type="molecule type" value="Genomic_DNA"/>
</dbReference>
<sequence>KGVTTIAKLGPPRYEGEAAEESFETHFQKLSLINAFTLKFRAGISAKFGEIRRKRRKEQRLAASCSPTRNKNIRERGEGKVCCNVQPKRATDGGIHIEFPVFAWQKHLTDYWLVARPASRWYSVPPCILYSGTMRTPEIPRRTAGPGDY</sequence>
<keyword evidence="2" id="KW-1185">Reference proteome</keyword>
<proteinExistence type="predicted"/>
<dbReference type="AlphaFoldDB" id="A0AA40KSL3"/>
<comment type="caution">
    <text evidence="1">The sequence shown here is derived from an EMBL/GenBank/DDBJ whole genome shotgun (WGS) entry which is preliminary data.</text>
</comment>
<name>A0AA40KSL3_9HYME</name>
<reference evidence="1" key="1">
    <citation type="submission" date="2021-10" db="EMBL/GenBank/DDBJ databases">
        <title>Melipona bicolor Genome sequencing and assembly.</title>
        <authorList>
            <person name="Araujo N.S."/>
            <person name="Arias M.C."/>
        </authorList>
    </citation>
    <scope>NUCLEOTIDE SEQUENCE</scope>
    <source>
        <strain evidence="1">USP_2M_L1-L4_2017</strain>
        <tissue evidence="1">Whole body</tissue>
    </source>
</reference>
<dbReference type="Proteomes" id="UP001177670">
    <property type="component" value="Unassembled WGS sequence"/>
</dbReference>
<evidence type="ECO:0000313" key="1">
    <source>
        <dbReference type="EMBL" id="KAK1131295.1"/>
    </source>
</evidence>